<comment type="caution">
    <text evidence="1">The sequence shown here is derived from an EMBL/GenBank/DDBJ whole genome shotgun (WGS) entry which is preliminary data.</text>
</comment>
<protein>
    <submittedName>
        <fullName evidence="1">Uncharacterized protein</fullName>
    </submittedName>
</protein>
<dbReference type="Proteomes" id="UP000774283">
    <property type="component" value="Unassembled WGS sequence"/>
</dbReference>
<proteinExistence type="predicted"/>
<dbReference type="RefSeq" id="WP_168447190.1">
    <property type="nucleotide sequence ID" value="NZ_JAAXOW010000002.1"/>
</dbReference>
<reference evidence="1 2" key="1">
    <citation type="submission" date="2020-04" db="EMBL/GenBank/DDBJ databases">
        <title>MicrobeNet Type strains.</title>
        <authorList>
            <person name="Nicholson A.C."/>
        </authorList>
    </citation>
    <scope>NUCLEOTIDE SEQUENCE [LARGE SCALE GENOMIC DNA]</scope>
    <source>
        <strain evidence="1 2">ATCC BAA-789</strain>
    </source>
</reference>
<organism evidence="1 2">
    <name type="scientific">Sanguibacter hominis ATCC BAA-789</name>
    <dbReference type="NCBI Taxonomy" id="1312740"/>
    <lineage>
        <taxon>Bacteria</taxon>
        <taxon>Bacillati</taxon>
        <taxon>Actinomycetota</taxon>
        <taxon>Actinomycetes</taxon>
        <taxon>Micrococcales</taxon>
        <taxon>Sanguibacteraceae</taxon>
        <taxon>Sanguibacter</taxon>
    </lineage>
</organism>
<sequence>MSTVFYWAEHSPYGPSLEFVCQAEGLAQARALADSADGLGRPSKDDRLRSNHPLAAVAARHPGDLLWRVRREDFRPHSPEEPPWQVGAEGARLLRQADVDRFTEVREAAVVRRRERRKRAR</sequence>
<evidence type="ECO:0000313" key="1">
    <source>
        <dbReference type="EMBL" id="NKX93112.1"/>
    </source>
</evidence>
<accession>A0A9X5FDY1</accession>
<keyword evidence="2" id="KW-1185">Reference proteome</keyword>
<name>A0A9X5FDY1_9MICO</name>
<evidence type="ECO:0000313" key="2">
    <source>
        <dbReference type="Proteomes" id="UP000774283"/>
    </source>
</evidence>
<dbReference type="EMBL" id="JAAXOW010000002">
    <property type="protein sequence ID" value="NKX93112.1"/>
    <property type="molecule type" value="Genomic_DNA"/>
</dbReference>
<gene>
    <name evidence="1" type="ORF">HF995_07475</name>
</gene>
<dbReference type="AlphaFoldDB" id="A0A9X5FDY1"/>